<dbReference type="InterPro" id="IPR012936">
    <property type="entry name" value="Erv_C"/>
</dbReference>
<evidence type="ECO:0000256" key="3">
    <source>
        <dbReference type="ARBA" id="ARBA00005648"/>
    </source>
</evidence>
<evidence type="ECO:0000256" key="8">
    <source>
        <dbReference type="SAM" id="Phobius"/>
    </source>
</evidence>
<dbReference type="GO" id="GO:0005789">
    <property type="term" value="C:endoplasmic reticulum membrane"/>
    <property type="evidence" value="ECO:0007669"/>
    <property type="project" value="TreeGrafter"/>
</dbReference>
<reference evidence="11 12" key="1">
    <citation type="submission" date="2023-11" db="EMBL/GenBank/DDBJ databases">
        <authorList>
            <person name="Okamura Y."/>
        </authorList>
    </citation>
    <scope>NUCLEOTIDE SEQUENCE [LARGE SCALE GENOMIC DNA]</scope>
</reference>
<keyword evidence="12" id="KW-1185">Reference proteome</keyword>
<dbReference type="Pfam" id="PF07970">
    <property type="entry name" value="COPIIcoated_ERV"/>
    <property type="match status" value="1"/>
</dbReference>
<protein>
    <recommendedName>
        <fullName evidence="7">Endoplasmic reticulum-Golgi intermediate compartment protein 3</fullName>
    </recommendedName>
</protein>
<sequence>MTSQIINNFKRFDAYAKTLEDFRIKTATGAFITILGGAVMVLLILSELHTYMSPNISEELFVDTSRGHKMRINFDIIVPRISCDYLVLDAMDSSGEQHLQIDHNIFKRRLDLDGVPIEEAKKEEILVSTTSVTNKSSEITKVTCGSCYGAAFNESQCCNTCEDVREAYKMRRWALPDLATIEQCKNDESIEKVNLALKEGCQLFGYMEVNRVGGSFHIAPGKSFTINHIHVHDVQPFSSSVFNTTHIIKHLSFGSDIKNANTAPLDGEMGLAKEGNKNNLYQNLYSTT</sequence>
<evidence type="ECO:0000256" key="1">
    <source>
        <dbReference type="ARBA" id="ARBA00004257"/>
    </source>
</evidence>
<comment type="similarity">
    <text evidence="3">Belongs to the ERGIC family.</text>
</comment>
<gene>
    <name evidence="11" type="ORF">LNINA_LOCUS9116</name>
</gene>
<dbReference type="InterPro" id="IPR039542">
    <property type="entry name" value="Erv_N"/>
</dbReference>
<dbReference type="InterPro" id="IPR045888">
    <property type="entry name" value="Erv"/>
</dbReference>
<feature type="domain" description="Endoplasmic reticulum vesicle transporter C-terminal" evidence="9">
    <location>
        <begin position="147"/>
        <end position="279"/>
    </location>
</feature>
<dbReference type="EMBL" id="CAVLEF010000040">
    <property type="protein sequence ID" value="CAK1549848.1"/>
    <property type="molecule type" value="Genomic_DNA"/>
</dbReference>
<comment type="caution">
    <text evidence="11">The sequence shown here is derived from an EMBL/GenBank/DDBJ whole genome shotgun (WGS) entry which is preliminary data.</text>
</comment>
<dbReference type="PANTHER" id="PTHR10984">
    <property type="entry name" value="ENDOPLASMIC RETICULUM-GOLGI INTERMEDIATE COMPARTMENT PROTEIN"/>
    <property type="match status" value="1"/>
</dbReference>
<dbReference type="GO" id="GO:0033116">
    <property type="term" value="C:endoplasmic reticulum-Golgi intermediate compartment membrane"/>
    <property type="evidence" value="ECO:0007669"/>
    <property type="project" value="UniProtKB-SubCell"/>
</dbReference>
<keyword evidence="5 8" id="KW-1133">Transmembrane helix</keyword>
<dbReference type="AlphaFoldDB" id="A0AAV1JNR6"/>
<evidence type="ECO:0000313" key="11">
    <source>
        <dbReference type="EMBL" id="CAK1549848.1"/>
    </source>
</evidence>
<evidence type="ECO:0000256" key="7">
    <source>
        <dbReference type="ARBA" id="ARBA00040493"/>
    </source>
</evidence>
<feature type="domain" description="Endoplasmic reticulum vesicle transporter N-terminal" evidence="10">
    <location>
        <begin position="9"/>
        <end position="98"/>
    </location>
</feature>
<keyword evidence="6 8" id="KW-0472">Membrane</keyword>
<evidence type="ECO:0000256" key="2">
    <source>
        <dbReference type="ARBA" id="ARBA00004457"/>
    </source>
</evidence>
<evidence type="ECO:0000313" key="12">
    <source>
        <dbReference type="Proteomes" id="UP001497472"/>
    </source>
</evidence>
<organism evidence="11 12">
    <name type="scientific">Leptosia nina</name>
    <dbReference type="NCBI Taxonomy" id="320188"/>
    <lineage>
        <taxon>Eukaryota</taxon>
        <taxon>Metazoa</taxon>
        <taxon>Ecdysozoa</taxon>
        <taxon>Arthropoda</taxon>
        <taxon>Hexapoda</taxon>
        <taxon>Insecta</taxon>
        <taxon>Pterygota</taxon>
        <taxon>Neoptera</taxon>
        <taxon>Endopterygota</taxon>
        <taxon>Lepidoptera</taxon>
        <taxon>Glossata</taxon>
        <taxon>Ditrysia</taxon>
        <taxon>Papilionoidea</taxon>
        <taxon>Pieridae</taxon>
        <taxon>Pierinae</taxon>
        <taxon>Leptosia</taxon>
    </lineage>
</organism>
<accession>A0AAV1JNR6</accession>
<evidence type="ECO:0000259" key="10">
    <source>
        <dbReference type="Pfam" id="PF13850"/>
    </source>
</evidence>
<evidence type="ECO:0000259" key="9">
    <source>
        <dbReference type="Pfam" id="PF07970"/>
    </source>
</evidence>
<dbReference type="GO" id="GO:0030134">
    <property type="term" value="C:COPII-coated ER to Golgi transport vesicle"/>
    <property type="evidence" value="ECO:0007669"/>
    <property type="project" value="TreeGrafter"/>
</dbReference>
<keyword evidence="4 8" id="KW-0812">Transmembrane</keyword>
<evidence type="ECO:0000256" key="6">
    <source>
        <dbReference type="ARBA" id="ARBA00023136"/>
    </source>
</evidence>
<dbReference type="PANTHER" id="PTHR10984:SF25">
    <property type="entry name" value="ENDOPLASMIC RETICULUM-GOLGI INTERMEDIATE COMPARTMENT PROTEIN 3"/>
    <property type="match status" value="1"/>
</dbReference>
<evidence type="ECO:0000256" key="4">
    <source>
        <dbReference type="ARBA" id="ARBA00022692"/>
    </source>
</evidence>
<dbReference type="GO" id="GO:0006888">
    <property type="term" value="P:endoplasmic reticulum to Golgi vesicle-mediated transport"/>
    <property type="evidence" value="ECO:0007669"/>
    <property type="project" value="TreeGrafter"/>
</dbReference>
<comment type="subcellular location">
    <subcellularLocation>
        <location evidence="2">Endoplasmic reticulum-Golgi intermediate compartment membrane</location>
        <topology evidence="2">Multi-pass membrane protein</topology>
    </subcellularLocation>
    <subcellularLocation>
        <location evidence="1">Golgi apparatus</location>
        <location evidence="1">cis-Golgi network membrane</location>
        <topology evidence="1">Multi-pass membrane protein</topology>
    </subcellularLocation>
</comment>
<name>A0AAV1JNR6_9NEOP</name>
<dbReference type="GO" id="GO:0000139">
    <property type="term" value="C:Golgi membrane"/>
    <property type="evidence" value="ECO:0007669"/>
    <property type="project" value="TreeGrafter"/>
</dbReference>
<proteinExistence type="inferred from homology"/>
<dbReference type="GO" id="GO:0006890">
    <property type="term" value="P:retrograde vesicle-mediated transport, Golgi to endoplasmic reticulum"/>
    <property type="evidence" value="ECO:0007669"/>
    <property type="project" value="TreeGrafter"/>
</dbReference>
<feature type="transmembrane region" description="Helical" evidence="8">
    <location>
        <begin position="27"/>
        <end position="45"/>
    </location>
</feature>
<dbReference type="Pfam" id="PF13850">
    <property type="entry name" value="ERGIC_N"/>
    <property type="match status" value="1"/>
</dbReference>
<evidence type="ECO:0000256" key="5">
    <source>
        <dbReference type="ARBA" id="ARBA00022989"/>
    </source>
</evidence>
<dbReference type="Proteomes" id="UP001497472">
    <property type="component" value="Unassembled WGS sequence"/>
</dbReference>